<feature type="signal peptide" evidence="1">
    <location>
        <begin position="1"/>
        <end position="19"/>
    </location>
</feature>
<reference evidence="12 13" key="1">
    <citation type="submission" date="2018-08" db="EMBL/GenBank/DDBJ databases">
        <title>Genomic investigation of the strawberry pathogen Phytophthora fragariae indicates pathogenicity is determined by transcriptional variation in three key races.</title>
        <authorList>
            <person name="Adams T.M."/>
            <person name="Armitage A.D."/>
            <person name="Sobczyk M.K."/>
            <person name="Bates H.J."/>
            <person name="Dunwell J.M."/>
            <person name="Nellist C.F."/>
            <person name="Harrison R.J."/>
        </authorList>
    </citation>
    <scope>NUCLEOTIDE SEQUENCE [LARGE SCALE GENOMIC DNA]</scope>
    <source>
        <strain evidence="10 14">A4</strain>
        <strain evidence="9 15">BC-1</strain>
        <strain evidence="7 19">BC-23</strain>
        <strain evidence="8 13">NOV-27</strain>
        <strain evidence="6 16">NOV-5</strain>
        <strain evidence="5 17">NOV-71</strain>
        <strain evidence="11 20">NOV-77</strain>
        <strain evidence="2 12">NOV-9</strain>
        <strain evidence="4 21">ONT-3</strain>
        <strain evidence="3 18">SCRP245</strain>
    </source>
</reference>
<dbReference type="EMBL" id="QXGF01001035">
    <property type="protein sequence ID" value="KAE8933218.1"/>
    <property type="molecule type" value="Genomic_DNA"/>
</dbReference>
<evidence type="ECO:0000313" key="9">
    <source>
        <dbReference type="EMBL" id="KAE9216445.1"/>
    </source>
</evidence>
<evidence type="ECO:0000313" key="18">
    <source>
        <dbReference type="Proteomes" id="UP000460718"/>
    </source>
</evidence>
<dbReference type="Proteomes" id="UP000437068">
    <property type="component" value="Unassembled WGS sequence"/>
</dbReference>
<feature type="chain" id="PRO_5033873726" evidence="1">
    <location>
        <begin position="20"/>
        <end position="129"/>
    </location>
</feature>
<evidence type="ECO:0000313" key="2">
    <source>
        <dbReference type="EMBL" id="KAE8933218.1"/>
    </source>
</evidence>
<evidence type="ECO:0000313" key="12">
    <source>
        <dbReference type="Proteomes" id="UP000429523"/>
    </source>
</evidence>
<dbReference type="EMBL" id="QXFX01003089">
    <property type="protein sequence ID" value="KAE9071286.1"/>
    <property type="molecule type" value="Genomic_DNA"/>
</dbReference>
<evidence type="ECO:0000313" key="3">
    <source>
        <dbReference type="EMBL" id="KAE8999506.1"/>
    </source>
</evidence>
<dbReference type="Proteomes" id="UP000460718">
    <property type="component" value="Unassembled WGS sequence"/>
</dbReference>
<dbReference type="Proteomes" id="UP000440367">
    <property type="component" value="Unassembled WGS sequence"/>
</dbReference>
<comment type="caution">
    <text evidence="10">The sequence shown here is derived from an EMBL/GenBank/DDBJ whole genome shotgun (WGS) entry which is preliminary data.</text>
</comment>
<evidence type="ECO:0000313" key="16">
    <source>
        <dbReference type="Proteomes" id="UP000440732"/>
    </source>
</evidence>
<proteinExistence type="predicted"/>
<evidence type="ECO:0000313" key="5">
    <source>
        <dbReference type="EMBL" id="KAE9102301.1"/>
    </source>
</evidence>
<evidence type="ECO:0000313" key="20">
    <source>
        <dbReference type="Proteomes" id="UP000486351"/>
    </source>
</evidence>
<dbReference type="AlphaFoldDB" id="A0A6A4D1V5"/>
<keyword evidence="13" id="KW-1185">Reference proteome</keyword>
<dbReference type="EMBL" id="QXFY01000981">
    <property type="protein sequence ID" value="KAE9331824.1"/>
    <property type="molecule type" value="Genomic_DNA"/>
</dbReference>
<dbReference type="Proteomes" id="UP000488956">
    <property type="component" value="Unassembled WGS sequence"/>
</dbReference>
<dbReference type="Proteomes" id="UP000486351">
    <property type="component" value="Unassembled WGS sequence"/>
</dbReference>
<evidence type="ECO:0000313" key="8">
    <source>
        <dbReference type="EMBL" id="KAE9200029.1"/>
    </source>
</evidence>
<evidence type="ECO:0000313" key="19">
    <source>
        <dbReference type="Proteomes" id="UP000476176"/>
    </source>
</evidence>
<evidence type="ECO:0000313" key="21">
    <source>
        <dbReference type="Proteomes" id="UP000488956"/>
    </source>
</evidence>
<protein>
    <submittedName>
        <fullName evidence="10">Uncharacterized protein</fullName>
    </submittedName>
</protein>
<evidence type="ECO:0000313" key="14">
    <source>
        <dbReference type="Proteomes" id="UP000437068"/>
    </source>
</evidence>
<dbReference type="Proteomes" id="UP000476176">
    <property type="component" value="Unassembled WGS sequence"/>
</dbReference>
<dbReference type="EMBL" id="QXGD01001044">
    <property type="protein sequence ID" value="KAE9216445.1"/>
    <property type="molecule type" value="Genomic_DNA"/>
</dbReference>
<evidence type="ECO:0000313" key="11">
    <source>
        <dbReference type="EMBL" id="KAE9331824.1"/>
    </source>
</evidence>
<accession>A0A6A4D1V5</accession>
<dbReference type="Proteomes" id="UP000433483">
    <property type="component" value="Unassembled WGS sequence"/>
</dbReference>
<dbReference type="Proteomes" id="UP000429523">
    <property type="component" value="Unassembled WGS sequence"/>
</dbReference>
<dbReference type="EMBL" id="QXGC01003212">
    <property type="protein sequence ID" value="KAE9177576.1"/>
    <property type="molecule type" value="Genomic_DNA"/>
</dbReference>
<evidence type="ECO:0000313" key="4">
    <source>
        <dbReference type="EMBL" id="KAE9071286.1"/>
    </source>
</evidence>
<evidence type="ECO:0000256" key="1">
    <source>
        <dbReference type="SAM" id="SignalP"/>
    </source>
</evidence>
<name>A0A6A4D1V5_9STRA</name>
<dbReference type="EMBL" id="QXFZ01000879">
    <property type="protein sequence ID" value="KAE9102301.1"/>
    <property type="molecule type" value="Genomic_DNA"/>
</dbReference>
<dbReference type="Proteomes" id="UP000441208">
    <property type="component" value="Unassembled WGS sequence"/>
</dbReference>
<dbReference type="EMBL" id="QXFW01000949">
    <property type="protein sequence ID" value="KAE8999506.1"/>
    <property type="molecule type" value="Genomic_DNA"/>
</dbReference>
<evidence type="ECO:0000313" key="10">
    <source>
        <dbReference type="EMBL" id="KAE9300523.1"/>
    </source>
</evidence>
<evidence type="ECO:0000313" key="7">
    <source>
        <dbReference type="EMBL" id="KAE9177576.1"/>
    </source>
</evidence>
<evidence type="ECO:0000313" key="6">
    <source>
        <dbReference type="EMBL" id="KAE9135628.1"/>
    </source>
</evidence>
<dbReference type="Proteomes" id="UP000440732">
    <property type="component" value="Unassembled WGS sequence"/>
</dbReference>
<organism evidence="10 14">
    <name type="scientific">Phytophthora fragariae</name>
    <dbReference type="NCBI Taxonomy" id="53985"/>
    <lineage>
        <taxon>Eukaryota</taxon>
        <taxon>Sar</taxon>
        <taxon>Stramenopiles</taxon>
        <taxon>Oomycota</taxon>
        <taxon>Peronosporomycetes</taxon>
        <taxon>Peronosporales</taxon>
        <taxon>Peronosporaceae</taxon>
        <taxon>Phytophthora</taxon>
    </lineage>
</organism>
<evidence type="ECO:0000313" key="15">
    <source>
        <dbReference type="Proteomes" id="UP000440367"/>
    </source>
</evidence>
<gene>
    <name evidence="10" type="ORF">PF001_g14906</name>
    <name evidence="9" type="ORF">PF002_g17086</name>
    <name evidence="7" type="ORF">PF004_g25736</name>
    <name evidence="8" type="ORF">PF005_g15514</name>
    <name evidence="6" type="ORF">PF006_g14569</name>
    <name evidence="5" type="ORF">PF007_g14819</name>
    <name evidence="11" type="ORF">PF008_g15236</name>
    <name evidence="2" type="ORF">PF009_g16770</name>
    <name evidence="4" type="ORF">PF010_g25927</name>
    <name evidence="3" type="ORF">PF011_g14601</name>
</gene>
<evidence type="ECO:0000313" key="13">
    <source>
        <dbReference type="Proteomes" id="UP000433483"/>
    </source>
</evidence>
<dbReference type="EMBL" id="QXGE01000945">
    <property type="protein sequence ID" value="KAE9300523.1"/>
    <property type="molecule type" value="Genomic_DNA"/>
</dbReference>
<evidence type="ECO:0000313" key="17">
    <source>
        <dbReference type="Proteomes" id="UP000441208"/>
    </source>
</evidence>
<dbReference type="EMBL" id="QXGB01000965">
    <property type="protein sequence ID" value="KAE9200029.1"/>
    <property type="molecule type" value="Genomic_DNA"/>
</dbReference>
<keyword evidence="1" id="KW-0732">Signal</keyword>
<sequence>MQPGVYVWWHIYIIAKRHAVLFCTTCAPSTLTSQFLLEHVIVNSVQICRIGSVSRLHQNRSNTIPKSDLESPEAAEEPYVMATFVLNQSTIRIVHARAIGRPLGSIDSTNRVRKLRLELTIFSGFYPES</sequence>
<dbReference type="EMBL" id="QXGA01000921">
    <property type="protein sequence ID" value="KAE9135628.1"/>
    <property type="molecule type" value="Genomic_DNA"/>
</dbReference>